<feature type="transmembrane region" description="Helical" evidence="6">
    <location>
        <begin position="350"/>
        <end position="370"/>
    </location>
</feature>
<feature type="transmembrane region" description="Helical" evidence="6">
    <location>
        <begin position="376"/>
        <end position="398"/>
    </location>
</feature>
<dbReference type="PANTHER" id="PTHR45692:SF1">
    <property type="entry name" value="G-PROTEIN COUPLED RECEPTORS FAMILY 2 PROFILE 2 DOMAIN-CONTAINING PROTEIN"/>
    <property type="match status" value="1"/>
</dbReference>
<evidence type="ECO:0000313" key="9">
    <source>
        <dbReference type="EMBL" id="KAK2556557.1"/>
    </source>
</evidence>
<comment type="subcellular location">
    <subcellularLocation>
        <location evidence="1">Membrane</location>
        <topology evidence="1">Multi-pass membrane protein</topology>
    </subcellularLocation>
</comment>
<feature type="transmembrane region" description="Helical" evidence="6">
    <location>
        <begin position="189"/>
        <end position="211"/>
    </location>
</feature>
<proteinExistence type="predicted"/>
<evidence type="ECO:0000256" key="5">
    <source>
        <dbReference type="SAM" id="MobiDB-lite"/>
    </source>
</evidence>
<organism evidence="9 10">
    <name type="scientific">Acropora cervicornis</name>
    <name type="common">Staghorn coral</name>
    <dbReference type="NCBI Taxonomy" id="6130"/>
    <lineage>
        <taxon>Eukaryota</taxon>
        <taxon>Metazoa</taxon>
        <taxon>Cnidaria</taxon>
        <taxon>Anthozoa</taxon>
        <taxon>Hexacorallia</taxon>
        <taxon>Scleractinia</taxon>
        <taxon>Astrocoeniina</taxon>
        <taxon>Acroporidae</taxon>
        <taxon>Acropora</taxon>
    </lineage>
</organism>
<feature type="signal peptide" evidence="7">
    <location>
        <begin position="1"/>
        <end position="25"/>
    </location>
</feature>
<evidence type="ECO:0000256" key="6">
    <source>
        <dbReference type="SAM" id="Phobius"/>
    </source>
</evidence>
<feature type="region of interest" description="Disordered" evidence="5">
    <location>
        <begin position="437"/>
        <end position="463"/>
    </location>
</feature>
<keyword evidence="10" id="KW-1185">Reference proteome</keyword>
<dbReference type="EMBL" id="JARQWQ010000055">
    <property type="protein sequence ID" value="KAK2556557.1"/>
    <property type="molecule type" value="Genomic_DNA"/>
</dbReference>
<dbReference type="InterPro" id="IPR000832">
    <property type="entry name" value="GPCR_2_secretin-like"/>
</dbReference>
<dbReference type="Pfam" id="PF00002">
    <property type="entry name" value="7tm_2"/>
    <property type="match status" value="2"/>
</dbReference>
<dbReference type="SUPFAM" id="SSF81321">
    <property type="entry name" value="Family A G protein-coupled receptor-like"/>
    <property type="match status" value="1"/>
</dbReference>
<keyword evidence="7" id="KW-0732">Signal</keyword>
<dbReference type="GO" id="GO:0007166">
    <property type="term" value="P:cell surface receptor signaling pathway"/>
    <property type="evidence" value="ECO:0007669"/>
    <property type="project" value="InterPro"/>
</dbReference>
<accession>A0AAD9Q897</accession>
<evidence type="ECO:0000256" key="7">
    <source>
        <dbReference type="SAM" id="SignalP"/>
    </source>
</evidence>
<reference evidence="9" key="1">
    <citation type="journal article" date="2023" name="G3 (Bethesda)">
        <title>Whole genome assembly and annotation of the endangered Caribbean coral Acropora cervicornis.</title>
        <authorList>
            <person name="Selwyn J.D."/>
            <person name="Vollmer S.V."/>
        </authorList>
    </citation>
    <scope>NUCLEOTIDE SEQUENCE</scope>
    <source>
        <strain evidence="9">K2</strain>
    </source>
</reference>
<dbReference type="CDD" id="cd15040">
    <property type="entry name" value="7tmB2_Adhesion"/>
    <property type="match status" value="1"/>
</dbReference>
<evidence type="ECO:0000256" key="1">
    <source>
        <dbReference type="ARBA" id="ARBA00004141"/>
    </source>
</evidence>
<name>A0AAD9Q897_ACRCE</name>
<evidence type="ECO:0000313" key="10">
    <source>
        <dbReference type="Proteomes" id="UP001249851"/>
    </source>
</evidence>
<keyword evidence="9" id="KW-0675">Receptor</keyword>
<evidence type="ECO:0000256" key="4">
    <source>
        <dbReference type="ARBA" id="ARBA00023136"/>
    </source>
</evidence>
<dbReference type="GO" id="GO:0016020">
    <property type="term" value="C:membrane"/>
    <property type="evidence" value="ECO:0007669"/>
    <property type="project" value="UniProtKB-SubCell"/>
</dbReference>
<keyword evidence="4 6" id="KW-0472">Membrane</keyword>
<dbReference type="AlphaFoldDB" id="A0AAD9Q897"/>
<feature type="chain" id="PRO_5042141853" evidence="7">
    <location>
        <begin position="26"/>
        <end position="463"/>
    </location>
</feature>
<feature type="transmembrane region" description="Helical" evidence="6">
    <location>
        <begin position="223"/>
        <end position="241"/>
    </location>
</feature>
<evidence type="ECO:0000259" key="8">
    <source>
        <dbReference type="PROSITE" id="PS50261"/>
    </source>
</evidence>
<evidence type="ECO:0000256" key="2">
    <source>
        <dbReference type="ARBA" id="ARBA00022692"/>
    </source>
</evidence>
<dbReference type="GO" id="GO:0004930">
    <property type="term" value="F:G protein-coupled receptor activity"/>
    <property type="evidence" value="ECO:0007669"/>
    <property type="project" value="InterPro"/>
</dbReference>
<reference evidence="9" key="2">
    <citation type="journal article" date="2023" name="Science">
        <title>Genomic signatures of disease resistance in endangered staghorn corals.</title>
        <authorList>
            <person name="Vollmer S.V."/>
            <person name="Selwyn J.D."/>
            <person name="Despard B.A."/>
            <person name="Roesel C.L."/>
        </authorList>
    </citation>
    <scope>NUCLEOTIDE SEQUENCE</scope>
    <source>
        <strain evidence="9">K2</strain>
    </source>
</reference>
<feature type="transmembrane region" description="Helical" evidence="6">
    <location>
        <begin position="305"/>
        <end position="329"/>
    </location>
</feature>
<evidence type="ECO:0000256" key="3">
    <source>
        <dbReference type="ARBA" id="ARBA00022989"/>
    </source>
</evidence>
<dbReference type="PROSITE" id="PS50261">
    <property type="entry name" value="G_PROTEIN_RECEP_F2_4"/>
    <property type="match status" value="1"/>
</dbReference>
<comment type="caution">
    <text evidence="9">The sequence shown here is derived from an EMBL/GenBank/DDBJ whole genome shotgun (WGS) entry which is preliminary data.</text>
</comment>
<dbReference type="InterPro" id="IPR017981">
    <property type="entry name" value="GPCR_2-like_7TM"/>
</dbReference>
<dbReference type="PANTHER" id="PTHR45692">
    <property type="entry name" value="G_PROTEIN_RECEP_F2_4 DOMAIN-CONTAINING PROTEIN"/>
    <property type="match status" value="1"/>
</dbReference>
<keyword evidence="2 6" id="KW-0812">Transmembrane</keyword>
<feature type="domain" description="G-protein coupled receptors family 2 profile 2" evidence="8">
    <location>
        <begin position="187"/>
        <end position="399"/>
    </location>
</feature>
<protein>
    <submittedName>
        <fullName evidence="9">Adhesion G-protein coupled receptor G6</fullName>
    </submittedName>
</protein>
<keyword evidence="3 6" id="KW-1133">Transmembrane helix</keyword>
<dbReference type="Proteomes" id="UP001249851">
    <property type="component" value="Unassembled WGS sequence"/>
</dbReference>
<dbReference type="Gene3D" id="1.20.1070.10">
    <property type="entry name" value="Rhodopsin 7-helix transmembrane proteins"/>
    <property type="match status" value="2"/>
</dbReference>
<gene>
    <name evidence="9" type="ORF">P5673_021470</name>
</gene>
<sequence>MEPFLLSTQLITLFLIGLCTGPCSGENVSLHYYAHGVALNQNFTKAYFQKDEEDCEPCKSLALNVEYGFWKIFDFLTKVKLFKRKKSILLDKKSKGVFFSPPSLGGQKLNSTEWKDPNAQKEEMGVYFAMVMELDLNVTDPAVNRRDLIQESDVTSYIEYLKGKHHFTSRGILRKGDDIPENHQKALRLISYVGCTLSAVGLILTIFTIVLSRKLRRLRPNQILVCLSMSLLAAILLFTFGTNSITGLDSVDLCKALACMLHYFLLSSVVWMSIEAYNLYQDLVKVFDTTLLSHSDFICWMNEEAYYGAFLAPVLLLMAVNVTIFVVVMKEIYKLPRMREKSNRLPHLRATISVFVLLGLNWLFAGLAAIVGTLVFHYLFTITCSFQGLFIFLLHGIIKTDFRDAWRALTSKNRVVEILRSRSLVTFSKSLSLSSRHSSSVMPLSGSRLAKQQTKIPGKRSVK</sequence>